<reference evidence="1" key="1">
    <citation type="submission" date="2021-03" db="EMBL/GenBank/DDBJ databases">
        <title>Evolutionary priming and transition to the ectomycorrhizal habit in an iconic lineage of mushroom-forming fungi: is preadaptation a requirement?</title>
        <authorList>
            <consortium name="DOE Joint Genome Institute"/>
            <person name="Looney B.P."/>
            <person name="Miyauchi S."/>
            <person name="Morin E."/>
            <person name="Drula E."/>
            <person name="Courty P.E."/>
            <person name="Chicoki N."/>
            <person name="Fauchery L."/>
            <person name="Kohler A."/>
            <person name="Kuo A."/>
            <person name="LaButti K."/>
            <person name="Pangilinan J."/>
            <person name="Lipzen A."/>
            <person name="Riley R."/>
            <person name="Andreopoulos W."/>
            <person name="He G."/>
            <person name="Johnson J."/>
            <person name="Barry K.W."/>
            <person name="Grigoriev I.V."/>
            <person name="Nagy L."/>
            <person name="Hibbett D."/>
            <person name="Henrissat B."/>
            <person name="Matheny P.B."/>
            <person name="Labbe J."/>
            <person name="Martin A.F."/>
        </authorList>
    </citation>
    <scope>NUCLEOTIDE SEQUENCE</scope>
    <source>
        <strain evidence="1">BPL698</strain>
    </source>
</reference>
<proteinExistence type="predicted"/>
<comment type="caution">
    <text evidence="1">The sequence shown here is derived from an EMBL/GenBank/DDBJ whole genome shotgun (WGS) entry which is preliminary data.</text>
</comment>
<evidence type="ECO:0000313" key="2">
    <source>
        <dbReference type="Proteomes" id="UP001207468"/>
    </source>
</evidence>
<dbReference type="Proteomes" id="UP001207468">
    <property type="component" value="Unassembled WGS sequence"/>
</dbReference>
<protein>
    <submittedName>
        <fullName evidence="1">Uncharacterized protein</fullName>
    </submittedName>
</protein>
<dbReference type="EMBL" id="JAGFNK010000218">
    <property type="protein sequence ID" value="KAI9457657.1"/>
    <property type="molecule type" value="Genomic_DNA"/>
</dbReference>
<sequence length="133" mass="14458">MRTPLVFAIFCLVGVPPSFARPSNNPSRSPERSGRSNQPGLVPEQPPQNIADSMPIHGGVLPPINPENLGSDKTGLDPRLPGIKPPHVPSAFDKEQLRPTLPPIDPKSQTSHLPPFHAQFSRRPHRAPPKSGR</sequence>
<accession>A0ACC0U1U9</accession>
<name>A0ACC0U1U9_9AGAM</name>
<evidence type="ECO:0000313" key="1">
    <source>
        <dbReference type="EMBL" id="KAI9457657.1"/>
    </source>
</evidence>
<keyword evidence="2" id="KW-1185">Reference proteome</keyword>
<gene>
    <name evidence="1" type="ORF">F5148DRAFT_1222019</name>
</gene>
<organism evidence="1 2">
    <name type="scientific">Russula earlei</name>
    <dbReference type="NCBI Taxonomy" id="71964"/>
    <lineage>
        <taxon>Eukaryota</taxon>
        <taxon>Fungi</taxon>
        <taxon>Dikarya</taxon>
        <taxon>Basidiomycota</taxon>
        <taxon>Agaricomycotina</taxon>
        <taxon>Agaricomycetes</taxon>
        <taxon>Russulales</taxon>
        <taxon>Russulaceae</taxon>
        <taxon>Russula</taxon>
    </lineage>
</organism>